<dbReference type="CDD" id="cd00077">
    <property type="entry name" value="HDc"/>
    <property type="match status" value="1"/>
</dbReference>
<dbReference type="PANTHER" id="PTHR33594:SF1">
    <property type="entry name" value="HD_PDEASE DOMAIN-CONTAINING PROTEIN"/>
    <property type="match status" value="1"/>
</dbReference>
<evidence type="ECO:0000259" key="1">
    <source>
        <dbReference type="SMART" id="SM00471"/>
    </source>
</evidence>
<dbReference type="Gene3D" id="1.10.472.50">
    <property type="entry name" value="HD-domain/PDEase-like"/>
    <property type="match status" value="1"/>
</dbReference>
<dbReference type="EMBL" id="JBCLSH010000037">
    <property type="protein sequence ID" value="MEY8444267.1"/>
    <property type="molecule type" value="Genomic_DNA"/>
</dbReference>
<dbReference type="Pfam" id="PF01966">
    <property type="entry name" value="HD"/>
    <property type="match status" value="1"/>
</dbReference>
<keyword evidence="3" id="KW-1185">Reference proteome</keyword>
<gene>
    <name evidence="2" type="ORF">AALA52_08495</name>
</gene>
<dbReference type="Proteomes" id="UP001565283">
    <property type="component" value="Unassembled WGS sequence"/>
</dbReference>
<sequence length="212" mass="24415">MTSQEKIAAFAQKIHKDNNDGHGFDHISRVVKLAKQILDTEPLADSDLVIAAAYLHDSYDEKICSNVAQQKQEIASFLTSLDFSKEKQDKIFYIIDNMSYSANLLEKKELDINGQIVQDADRIDAMGAWGIVRTLEYGWSKGRTLYDPTIKPQHFSNKDNYHQSKGTTLNHFYEKLFLLKDFLNTEEAKKMAKKRDKIMHDFVAAIEEEYDI</sequence>
<proteinExistence type="predicted"/>
<accession>A0ABV4D406</accession>
<feature type="domain" description="HD/PDEase" evidence="1">
    <location>
        <begin position="19"/>
        <end position="135"/>
    </location>
</feature>
<reference evidence="2 3" key="1">
    <citation type="submission" date="2024-03" db="EMBL/GenBank/DDBJ databases">
        <title>Mouse gut bacterial collection (mGBC) of GemPharmatech.</title>
        <authorList>
            <person name="He Y."/>
            <person name="Dong L."/>
            <person name="Wu D."/>
            <person name="Gao X."/>
            <person name="Lin Z."/>
        </authorList>
    </citation>
    <scope>NUCLEOTIDE SEQUENCE [LARGE SCALE GENOMIC DNA]</scope>
    <source>
        <strain evidence="2 3">61-15</strain>
    </source>
</reference>
<evidence type="ECO:0000313" key="2">
    <source>
        <dbReference type="EMBL" id="MEY8444267.1"/>
    </source>
</evidence>
<dbReference type="InterPro" id="IPR003607">
    <property type="entry name" value="HD/PDEase_dom"/>
</dbReference>
<dbReference type="RefSeq" id="WP_251712921.1">
    <property type="nucleotide sequence ID" value="NZ_CALPDE010000012.1"/>
</dbReference>
<name>A0ABV4D406_9LACT</name>
<organism evidence="2 3">
    <name type="scientific">Lactococcus ileimucosae</name>
    <dbReference type="NCBI Taxonomy" id="2941329"/>
    <lineage>
        <taxon>Bacteria</taxon>
        <taxon>Bacillati</taxon>
        <taxon>Bacillota</taxon>
        <taxon>Bacilli</taxon>
        <taxon>Lactobacillales</taxon>
        <taxon>Streptococcaceae</taxon>
        <taxon>Lactococcus</taxon>
    </lineage>
</organism>
<dbReference type="Gene3D" id="1.20.58.1910">
    <property type="match status" value="1"/>
</dbReference>
<comment type="caution">
    <text evidence="2">The sequence shown here is derived from an EMBL/GenBank/DDBJ whole genome shotgun (WGS) entry which is preliminary data.</text>
</comment>
<dbReference type="InterPro" id="IPR006674">
    <property type="entry name" value="HD_domain"/>
</dbReference>
<evidence type="ECO:0000313" key="3">
    <source>
        <dbReference type="Proteomes" id="UP001565283"/>
    </source>
</evidence>
<dbReference type="SMART" id="SM00471">
    <property type="entry name" value="HDc"/>
    <property type="match status" value="1"/>
</dbReference>
<dbReference type="PANTHER" id="PTHR33594">
    <property type="entry name" value="SUPERFAMILY HYDROLASE, PUTATIVE (AFU_ORTHOLOGUE AFUA_1G03035)-RELATED"/>
    <property type="match status" value="1"/>
</dbReference>
<dbReference type="SUPFAM" id="SSF109604">
    <property type="entry name" value="HD-domain/PDEase-like"/>
    <property type="match status" value="1"/>
</dbReference>
<protein>
    <submittedName>
        <fullName evidence="2">HD domain-containing protein</fullName>
    </submittedName>
</protein>